<dbReference type="PANTHER" id="PTHR48073">
    <property type="entry name" value="O-SUCCINYLBENZOATE SYNTHASE-RELATED"/>
    <property type="match status" value="1"/>
</dbReference>
<feature type="binding site" evidence="4">
    <location>
        <position position="196"/>
    </location>
    <ligand>
        <name>Mg(2+)</name>
        <dbReference type="ChEBI" id="CHEBI:18420"/>
    </ligand>
</feature>
<evidence type="ECO:0000256" key="4">
    <source>
        <dbReference type="HAMAP-Rule" id="MF_00470"/>
    </source>
</evidence>
<proteinExistence type="inferred from homology"/>
<protein>
    <recommendedName>
        <fullName evidence="4 5">o-succinylbenzoate synthase</fullName>
        <shortName evidence="4">OSB synthase</shortName>
        <shortName evidence="4">OSBS</shortName>
        <ecNumber evidence="4 5">4.2.1.113</ecNumber>
    </recommendedName>
    <alternativeName>
        <fullName evidence="4">4-(2'-carboxyphenyl)-4-oxybutyric acid synthase</fullName>
    </alternativeName>
    <alternativeName>
        <fullName evidence="4">o-succinylbenzoic acid synthase</fullName>
    </alternativeName>
</protein>
<dbReference type="SUPFAM" id="SSF54826">
    <property type="entry name" value="Enolase N-terminal domain-like"/>
    <property type="match status" value="1"/>
</dbReference>
<evidence type="ECO:0000256" key="3">
    <source>
        <dbReference type="ARBA" id="ARBA00023239"/>
    </source>
</evidence>
<dbReference type="GO" id="GO:0000287">
    <property type="term" value="F:magnesium ion binding"/>
    <property type="evidence" value="ECO:0007669"/>
    <property type="project" value="UniProtKB-UniRule"/>
</dbReference>
<feature type="active site" description="Proton acceptor" evidence="4">
    <location>
        <position position="245"/>
    </location>
</feature>
<dbReference type="RefSeq" id="WP_229640034.1">
    <property type="nucleotide sequence ID" value="NZ_JADWDC010000015.1"/>
</dbReference>
<dbReference type="InterPro" id="IPR029017">
    <property type="entry name" value="Enolase-like_N"/>
</dbReference>
<dbReference type="SUPFAM" id="SSF51604">
    <property type="entry name" value="Enolase C-terminal domain-like"/>
    <property type="match status" value="1"/>
</dbReference>
<comment type="pathway">
    <text evidence="4">Cofactor biosynthesis; phylloquinone biosynthesis.</text>
</comment>
<dbReference type="HAMAP" id="MF_00470">
    <property type="entry name" value="MenC_1"/>
    <property type="match status" value="1"/>
</dbReference>
<dbReference type="NCBIfam" id="NF002739">
    <property type="entry name" value="PRK02714.1"/>
    <property type="match status" value="1"/>
</dbReference>
<dbReference type="Proteomes" id="UP000729733">
    <property type="component" value="Unassembled WGS sequence"/>
</dbReference>
<evidence type="ECO:0000313" key="8">
    <source>
        <dbReference type="Proteomes" id="UP000729733"/>
    </source>
</evidence>
<sequence length="310" mass="35148">MKLKLNFDIYQRRFKQPLRTSHGIWQIREGIIISLSNGIDFARGEIAPLSWFGSETMSQALEFCQHWGDNISTEDIAKIPDRLPACQFAFESAWLNLTQPQVNIALDNLDFCYLLPAGATALNAWQKIYQQQHNTTFKWKIGVYPLAQEIEILQQLVATLPSQVKLRLDANEGLNLTQAQQLLAVTDNLTAIEFIEQPLARDCLREMIRLSQEYSTPLALDESVASFLQLQQADRQGWQGIFTIKAAIMGFPSRLIEYCQQHSLDIVFSSVLETEIGRDAVLKFARQLNHPRAFGFGVEGFIRGINGTTN</sequence>
<dbReference type="EC" id="4.2.1.113" evidence="4 5"/>
<dbReference type="SFLD" id="SFLDG00180">
    <property type="entry name" value="muconate_cycloisomerase"/>
    <property type="match status" value="1"/>
</dbReference>
<dbReference type="EMBL" id="JADWDC010000015">
    <property type="protein sequence ID" value="MCC0176997.1"/>
    <property type="molecule type" value="Genomic_DNA"/>
</dbReference>
<evidence type="ECO:0000256" key="5">
    <source>
        <dbReference type="NCBIfam" id="TIGR01927"/>
    </source>
</evidence>
<feature type="binding site" evidence="4">
    <location>
        <position position="221"/>
    </location>
    <ligand>
        <name>Mg(2+)</name>
        <dbReference type="ChEBI" id="CHEBI:18420"/>
    </ligand>
</feature>
<comment type="function">
    <text evidence="4">Converts 2-succinyl-6-hydroxy-2,4-cyclohexadiene-1-carboxylate (SHCHC) to 2-succinylbenzoate (OSB).</text>
</comment>
<name>A0A964FFI2_9CYAN</name>
<dbReference type="InterPro" id="IPR041338">
    <property type="entry name" value="OSBS_N"/>
</dbReference>
<comment type="similarity">
    <text evidence="4">Belongs to the mandelate racemase/muconate lactonizing enzyme family. MenC type 1 subfamily.</text>
</comment>
<dbReference type="InterPro" id="IPR029065">
    <property type="entry name" value="Enolase_C-like"/>
</dbReference>
<evidence type="ECO:0000256" key="1">
    <source>
        <dbReference type="ARBA" id="ARBA00022723"/>
    </source>
</evidence>
<accession>A0A964FFI2</accession>
<dbReference type="InterPro" id="IPR010196">
    <property type="entry name" value="OSB_synthase_MenC1"/>
</dbReference>
<reference evidence="7" key="1">
    <citation type="journal article" date="2021" name="Antonie Van Leeuwenhoek">
        <title>Draft genome and description of Waterburya agarophytonicola gen. nov. sp. nov. (Pleurocapsales, Cyanobacteria): a seaweed symbiont.</title>
        <authorList>
            <person name="Bonthond G."/>
            <person name="Shalygin S."/>
            <person name="Bayer T."/>
            <person name="Weinberger F."/>
        </authorList>
    </citation>
    <scope>NUCLEOTIDE SEQUENCE</scope>
    <source>
        <strain evidence="7">KI4</strain>
    </source>
</reference>
<keyword evidence="1 4" id="KW-0479">Metal-binding</keyword>
<dbReference type="GO" id="GO:0042372">
    <property type="term" value="P:phylloquinone biosynthetic process"/>
    <property type="evidence" value="ECO:0007669"/>
    <property type="project" value="UniProtKB-UniRule"/>
</dbReference>
<evidence type="ECO:0000259" key="6">
    <source>
        <dbReference type="SMART" id="SM00922"/>
    </source>
</evidence>
<feature type="active site" description="Proton donor" evidence="4">
    <location>
        <position position="140"/>
    </location>
</feature>
<dbReference type="CDD" id="cd03320">
    <property type="entry name" value="OSBS"/>
    <property type="match status" value="1"/>
</dbReference>
<dbReference type="AlphaFoldDB" id="A0A964FFI2"/>
<dbReference type="Gene3D" id="3.30.390.10">
    <property type="entry name" value="Enolase-like, N-terminal domain"/>
    <property type="match status" value="1"/>
</dbReference>
<dbReference type="SFLD" id="SFLDF00009">
    <property type="entry name" value="o-succinylbenzoate_synthase"/>
    <property type="match status" value="1"/>
</dbReference>
<dbReference type="InterPro" id="IPR013342">
    <property type="entry name" value="Mandelate_racemase_C"/>
</dbReference>
<keyword evidence="2 4" id="KW-0460">Magnesium</keyword>
<comment type="caution">
    <text evidence="7">The sequence shown here is derived from an EMBL/GenBank/DDBJ whole genome shotgun (WGS) entry which is preliminary data.</text>
</comment>
<organism evidence="7 8">
    <name type="scientific">Waterburya agarophytonicola KI4</name>
    <dbReference type="NCBI Taxonomy" id="2874699"/>
    <lineage>
        <taxon>Bacteria</taxon>
        <taxon>Bacillati</taxon>
        <taxon>Cyanobacteriota</taxon>
        <taxon>Cyanophyceae</taxon>
        <taxon>Pleurocapsales</taxon>
        <taxon>Hyellaceae</taxon>
        <taxon>Waterburya</taxon>
        <taxon>Waterburya agarophytonicola</taxon>
    </lineage>
</organism>
<evidence type="ECO:0000313" key="7">
    <source>
        <dbReference type="EMBL" id="MCC0176997.1"/>
    </source>
</evidence>
<keyword evidence="3 4" id="KW-0456">Lyase</keyword>
<keyword evidence="8" id="KW-1185">Reference proteome</keyword>
<dbReference type="Gene3D" id="3.20.20.120">
    <property type="entry name" value="Enolase-like C-terminal domain"/>
    <property type="match status" value="1"/>
</dbReference>
<dbReference type="InterPro" id="IPR036849">
    <property type="entry name" value="Enolase-like_C_sf"/>
</dbReference>
<dbReference type="GO" id="GO:0043748">
    <property type="term" value="F:O-succinylbenzoate synthase activity"/>
    <property type="evidence" value="ECO:0007669"/>
    <property type="project" value="UniProtKB-EC"/>
</dbReference>
<evidence type="ECO:0000256" key="2">
    <source>
        <dbReference type="ARBA" id="ARBA00022842"/>
    </source>
</evidence>
<dbReference type="NCBIfam" id="TIGR01927">
    <property type="entry name" value="menC_gam_Gplu"/>
    <property type="match status" value="1"/>
</dbReference>
<feature type="domain" description="Mandelate racemase/muconate lactonizing enzyme C-terminal" evidence="6">
    <location>
        <begin position="118"/>
        <end position="217"/>
    </location>
</feature>
<dbReference type="PANTHER" id="PTHR48073:SF6">
    <property type="entry name" value="PROTEIN PHYLLO, CHLOROPLASTIC-LIKE"/>
    <property type="match status" value="1"/>
</dbReference>
<comment type="pathway">
    <text evidence="4">Quinol/quinone metabolism; 1,4-dihydroxy-2-naphthoate biosynthesis; 1,4-dihydroxy-2-naphthoate from chorismate: step 4/7.</text>
</comment>
<dbReference type="SMART" id="SM00922">
    <property type="entry name" value="MR_MLE"/>
    <property type="match status" value="1"/>
</dbReference>
<dbReference type="SFLD" id="SFLDS00001">
    <property type="entry name" value="Enolase"/>
    <property type="match status" value="1"/>
</dbReference>
<comment type="catalytic activity">
    <reaction evidence="4">
        <text>(1R,6R)-6-hydroxy-2-succinyl-cyclohexa-2,4-diene-1-carboxylate = 2-succinylbenzoate + H2O</text>
        <dbReference type="Rhea" id="RHEA:10196"/>
        <dbReference type="ChEBI" id="CHEBI:15377"/>
        <dbReference type="ChEBI" id="CHEBI:18325"/>
        <dbReference type="ChEBI" id="CHEBI:58689"/>
        <dbReference type="EC" id="4.2.1.113"/>
    </reaction>
</comment>
<gene>
    <name evidence="4" type="primary">menC</name>
    <name evidence="7" type="ORF">I4641_08405</name>
</gene>
<dbReference type="GO" id="GO:0009234">
    <property type="term" value="P:menaquinone biosynthetic process"/>
    <property type="evidence" value="ECO:0007669"/>
    <property type="project" value="UniProtKB-UniRule"/>
</dbReference>
<feature type="binding site" evidence="4">
    <location>
        <position position="169"/>
    </location>
    <ligand>
        <name>Mg(2+)</name>
        <dbReference type="ChEBI" id="CHEBI:18420"/>
    </ligand>
</feature>
<comment type="cofactor">
    <cofactor evidence="4">
        <name>a divalent metal cation</name>
        <dbReference type="ChEBI" id="CHEBI:60240"/>
    </cofactor>
</comment>
<dbReference type="Pfam" id="PF13378">
    <property type="entry name" value="MR_MLE_C"/>
    <property type="match status" value="1"/>
</dbReference>
<dbReference type="Pfam" id="PF21508">
    <property type="entry name" value="MenC_N"/>
    <property type="match status" value="1"/>
</dbReference>